<dbReference type="InterPro" id="IPR036598">
    <property type="entry name" value="GOLD_dom_sf"/>
</dbReference>
<keyword evidence="2" id="KW-0808">Transferase</keyword>
<keyword evidence="4" id="KW-0547">Nucleotide-binding</keyword>
<dbReference type="Proteomes" id="UP001177003">
    <property type="component" value="Chromosome 4"/>
</dbReference>
<feature type="region of interest" description="Disordered" evidence="6">
    <location>
        <begin position="141"/>
        <end position="166"/>
    </location>
</feature>
<dbReference type="InterPro" id="IPR039657">
    <property type="entry name" value="Dimethylallyltransferase"/>
</dbReference>
<evidence type="ECO:0000256" key="5">
    <source>
        <dbReference type="ARBA" id="ARBA00022840"/>
    </source>
</evidence>
<dbReference type="PANTHER" id="PTHR11088">
    <property type="entry name" value="TRNA DIMETHYLALLYLTRANSFERASE"/>
    <property type="match status" value="1"/>
</dbReference>
<accession>A0AA35YYW5</accession>
<dbReference type="GO" id="GO:0052381">
    <property type="term" value="F:tRNA dimethylallyltransferase activity"/>
    <property type="evidence" value="ECO:0007669"/>
    <property type="project" value="TreeGrafter"/>
</dbReference>
<reference evidence="7" key="1">
    <citation type="submission" date="2023-04" db="EMBL/GenBank/DDBJ databases">
        <authorList>
            <person name="Vijverberg K."/>
            <person name="Xiong W."/>
            <person name="Schranz E."/>
        </authorList>
    </citation>
    <scope>NUCLEOTIDE SEQUENCE</scope>
</reference>
<protein>
    <recommendedName>
        <fullName evidence="9">Adenylate isopentenyltransferase</fullName>
    </recommendedName>
</protein>
<feature type="compositionally biased region" description="Basic and acidic residues" evidence="6">
    <location>
        <begin position="141"/>
        <end position="152"/>
    </location>
</feature>
<evidence type="ECO:0008006" key="9">
    <source>
        <dbReference type="Google" id="ProtNLM"/>
    </source>
</evidence>
<evidence type="ECO:0000313" key="7">
    <source>
        <dbReference type="EMBL" id="CAI9282735.1"/>
    </source>
</evidence>
<dbReference type="GO" id="GO:0006400">
    <property type="term" value="P:tRNA modification"/>
    <property type="evidence" value="ECO:0007669"/>
    <property type="project" value="TreeGrafter"/>
</dbReference>
<proteinExistence type="inferred from homology"/>
<comment type="similarity">
    <text evidence="1">Belongs to the IPP transferase family.</text>
</comment>
<dbReference type="AlphaFoldDB" id="A0AA35YYW5"/>
<evidence type="ECO:0000256" key="2">
    <source>
        <dbReference type="ARBA" id="ARBA00022679"/>
    </source>
</evidence>
<gene>
    <name evidence="7" type="ORF">LSALG_LOCUS22359</name>
</gene>
<dbReference type="EMBL" id="OX465080">
    <property type="protein sequence ID" value="CAI9282735.1"/>
    <property type="molecule type" value="Genomic_DNA"/>
</dbReference>
<dbReference type="InterPro" id="IPR027417">
    <property type="entry name" value="P-loop_NTPase"/>
</dbReference>
<keyword evidence="3" id="KW-0203">Cytokinin biosynthesis</keyword>
<keyword evidence="8" id="KW-1185">Reference proteome</keyword>
<organism evidence="7 8">
    <name type="scientific">Lactuca saligna</name>
    <name type="common">Willowleaf lettuce</name>
    <dbReference type="NCBI Taxonomy" id="75948"/>
    <lineage>
        <taxon>Eukaryota</taxon>
        <taxon>Viridiplantae</taxon>
        <taxon>Streptophyta</taxon>
        <taxon>Embryophyta</taxon>
        <taxon>Tracheophyta</taxon>
        <taxon>Spermatophyta</taxon>
        <taxon>Magnoliopsida</taxon>
        <taxon>eudicotyledons</taxon>
        <taxon>Gunneridae</taxon>
        <taxon>Pentapetalae</taxon>
        <taxon>asterids</taxon>
        <taxon>campanulids</taxon>
        <taxon>Asterales</taxon>
        <taxon>Asteraceae</taxon>
        <taxon>Cichorioideae</taxon>
        <taxon>Cichorieae</taxon>
        <taxon>Lactucinae</taxon>
        <taxon>Lactuca</taxon>
    </lineage>
</organism>
<dbReference type="Gene3D" id="3.40.50.300">
    <property type="entry name" value="P-loop containing nucleotide triphosphate hydrolases"/>
    <property type="match status" value="1"/>
</dbReference>
<dbReference type="GO" id="GO:0005739">
    <property type="term" value="C:mitochondrion"/>
    <property type="evidence" value="ECO:0007669"/>
    <property type="project" value="TreeGrafter"/>
</dbReference>
<keyword evidence="5" id="KW-0067">ATP-binding</keyword>
<dbReference type="PANTHER" id="PTHR11088:SF82">
    <property type="entry name" value="TRNA DIMETHYLALLYLTRANSFERASE 2"/>
    <property type="match status" value="1"/>
</dbReference>
<sequence length="402" mass="45622">MHHFTLLVRYPPPLMSTIDNGDDGHYYYSITHMSIFHICKPDIEIFGSDFCGLQYHSSLLSTTVADPRTFRLCLKLLKEKWIELNFKGVYVTTDPHTDVCSTSISSRYTSISIDISSSLPSFILITSSLKFLPLCGRIGGKGERETESDSCRDLNGIPNPKEEENPKNLNAKPKVVVIMGATGSRKCRLAIDLTSQSLIEIINTDSMQLYEGLDVLTNKVPLDDQKGSIDFSHENKFIMHPYHFTSQCLRSFFLNVSSLIICDSLSMLECHTISWGNLCTVMAGNYTLVWDNLYSTFFKKALVSRFVLDDSPMDTDELSLDETYGDKQQPNELMQEQENFSYSYDNLKDLDPVAANRIHPNDHRKINQYLHLYASSVVLPSKYLQEKTMEVGISYSSKTVLE</sequence>
<name>A0AA35YYW5_LACSI</name>
<dbReference type="GO" id="GO:0009691">
    <property type="term" value="P:cytokinin biosynthetic process"/>
    <property type="evidence" value="ECO:0007669"/>
    <property type="project" value="UniProtKB-KW"/>
</dbReference>
<evidence type="ECO:0000256" key="1">
    <source>
        <dbReference type="ARBA" id="ARBA00005842"/>
    </source>
</evidence>
<evidence type="ECO:0000256" key="4">
    <source>
        <dbReference type="ARBA" id="ARBA00022741"/>
    </source>
</evidence>
<evidence type="ECO:0000256" key="3">
    <source>
        <dbReference type="ARBA" id="ARBA00022712"/>
    </source>
</evidence>
<dbReference type="Gene3D" id="1.10.20.140">
    <property type="match status" value="1"/>
</dbReference>
<evidence type="ECO:0000313" key="8">
    <source>
        <dbReference type="Proteomes" id="UP001177003"/>
    </source>
</evidence>
<dbReference type="SUPFAM" id="SSF101576">
    <property type="entry name" value="Supernatant protein factor (SPF), C-terminal domain"/>
    <property type="match status" value="1"/>
</dbReference>
<evidence type="ECO:0000256" key="6">
    <source>
        <dbReference type="SAM" id="MobiDB-lite"/>
    </source>
</evidence>
<dbReference type="Pfam" id="PF01715">
    <property type="entry name" value="IPPT"/>
    <property type="match status" value="1"/>
</dbReference>
<dbReference type="GO" id="GO:0005524">
    <property type="term" value="F:ATP binding"/>
    <property type="evidence" value="ECO:0007669"/>
    <property type="project" value="UniProtKB-KW"/>
</dbReference>